<proteinExistence type="predicted"/>
<reference evidence="2" key="1">
    <citation type="submission" date="2014-11" db="EMBL/GenBank/DDBJ databases">
        <authorList>
            <person name="Amaro Gonzalez C."/>
        </authorList>
    </citation>
    <scope>NUCLEOTIDE SEQUENCE</scope>
</reference>
<dbReference type="AlphaFoldDB" id="A0A0E9XU57"/>
<sequence>MQVTENREQKQGHTGHFQKHKKFRNKNSRIFKNQKKTTHEENRTRAGQNSQTERW</sequence>
<evidence type="ECO:0000256" key="1">
    <source>
        <dbReference type="SAM" id="MobiDB-lite"/>
    </source>
</evidence>
<evidence type="ECO:0000313" key="2">
    <source>
        <dbReference type="EMBL" id="JAI05386.1"/>
    </source>
</evidence>
<dbReference type="EMBL" id="GBXM01003192">
    <property type="protein sequence ID" value="JAI05386.1"/>
    <property type="molecule type" value="Transcribed_RNA"/>
</dbReference>
<reference evidence="2" key="2">
    <citation type="journal article" date="2015" name="Fish Shellfish Immunol.">
        <title>Early steps in the European eel (Anguilla anguilla)-Vibrio vulnificus interaction in the gills: Role of the RtxA13 toxin.</title>
        <authorList>
            <person name="Callol A."/>
            <person name="Pajuelo D."/>
            <person name="Ebbesson L."/>
            <person name="Teles M."/>
            <person name="MacKenzie S."/>
            <person name="Amaro C."/>
        </authorList>
    </citation>
    <scope>NUCLEOTIDE SEQUENCE</scope>
</reference>
<organism evidence="2">
    <name type="scientific">Anguilla anguilla</name>
    <name type="common">European freshwater eel</name>
    <name type="synonym">Muraena anguilla</name>
    <dbReference type="NCBI Taxonomy" id="7936"/>
    <lineage>
        <taxon>Eukaryota</taxon>
        <taxon>Metazoa</taxon>
        <taxon>Chordata</taxon>
        <taxon>Craniata</taxon>
        <taxon>Vertebrata</taxon>
        <taxon>Euteleostomi</taxon>
        <taxon>Actinopterygii</taxon>
        <taxon>Neopterygii</taxon>
        <taxon>Teleostei</taxon>
        <taxon>Anguilliformes</taxon>
        <taxon>Anguillidae</taxon>
        <taxon>Anguilla</taxon>
    </lineage>
</organism>
<feature type="compositionally biased region" description="Basic residues" evidence="1">
    <location>
        <begin position="16"/>
        <end position="36"/>
    </location>
</feature>
<feature type="region of interest" description="Disordered" evidence="1">
    <location>
        <begin position="1"/>
        <end position="55"/>
    </location>
</feature>
<feature type="compositionally biased region" description="Polar residues" evidence="1">
    <location>
        <begin position="45"/>
        <end position="55"/>
    </location>
</feature>
<feature type="compositionally biased region" description="Basic and acidic residues" evidence="1">
    <location>
        <begin position="1"/>
        <end position="11"/>
    </location>
</feature>
<protein>
    <submittedName>
        <fullName evidence="2">Uncharacterized protein</fullName>
    </submittedName>
</protein>
<name>A0A0E9XU57_ANGAN</name>
<accession>A0A0E9XU57</accession>